<dbReference type="Gene3D" id="3.90.1100.10">
    <property type="match status" value="1"/>
</dbReference>
<dbReference type="CDD" id="cd00653">
    <property type="entry name" value="RNA_pol_B_RPB2"/>
    <property type="match status" value="1"/>
</dbReference>
<feature type="compositionally biased region" description="Acidic residues" evidence="9">
    <location>
        <begin position="1123"/>
        <end position="1135"/>
    </location>
</feature>
<dbReference type="AlphaFoldDB" id="A0A0G0MR83"/>
<dbReference type="Proteomes" id="UP000034235">
    <property type="component" value="Unassembled WGS sequence"/>
</dbReference>
<dbReference type="FunFam" id="3.90.1800.10:FF:000001">
    <property type="entry name" value="DNA-directed RNA polymerase subunit beta"/>
    <property type="match status" value="1"/>
</dbReference>
<dbReference type="InterPro" id="IPR037033">
    <property type="entry name" value="DNA-dir_RNAP_su2_hyb_sf"/>
</dbReference>
<feature type="domain" description="RNA polymerase Rpb2" evidence="14">
    <location>
        <begin position="391"/>
        <end position="459"/>
    </location>
</feature>
<evidence type="ECO:0000256" key="8">
    <source>
        <dbReference type="RuleBase" id="RU363031"/>
    </source>
</evidence>
<evidence type="ECO:0000256" key="4">
    <source>
        <dbReference type="ARBA" id="ARBA00023163"/>
    </source>
</evidence>
<keyword evidence="2 6" id="KW-0808">Transferase</keyword>
<dbReference type="InterPro" id="IPR007642">
    <property type="entry name" value="RNA_pol_Rpb2_2"/>
</dbReference>
<comment type="similarity">
    <text evidence="6 7">Belongs to the RNA polymerase beta chain family.</text>
</comment>
<dbReference type="InterPro" id="IPR007121">
    <property type="entry name" value="RNA_pol_bsu_CS"/>
</dbReference>
<feature type="domain" description="DNA-directed RNA polymerase subunit 2 hybrid-binding" evidence="10">
    <location>
        <begin position="606"/>
        <end position="985"/>
    </location>
</feature>
<evidence type="ECO:0000259" key="13">
    <source>
        <dbReference type="Pfam" id="PF04563"/>
    </source>
</evidence>
<dbReference type="InterPro" id="IPR007644">
    <property type="entry name" value="RNA_pol_bsu_protrusion"/>
</dbReference>
<evidence type="ECO:0000259" key="14">
    <source>
        <dbReference type="Pfam" id="PF04565"/>
    </source>
</evidence>
<dbReference type="Pfam" id="PF04560">
    <property type="entry name" value="RNA_pol_Rpb2_7"/>
    <property type="match status" value="1"/>
</dbReference>
<sequence>MPDKLDKINDRNYWGNNKNLPKALDLVDIQKQSYAWFINEGIARNLKEISPVSDFTGKNWKLEFGEHFFGSPRFTPEQCVQKGISYDAPLRVKVTLTNLQTGDTIKQEAFMGDIPQMTEKGTFVINGIKRVIINQIVRSPGIFFSATEDPISGRRLYGAEIRPSHGSWLEFSISRSDVITVKIDRRRKFVATTLLRALGFTTEQMQEIFAEVDKNEDHRYLAATLNKDLTTNQNEALLEIFRKMRPGDPVVLDTAKSLIENMFFNPRRYDLTRVGRFKINKKLGLDIPNTPENWVLTKEDIIATLRYLINLANGNGRIDEIDHLANRRVRSVGELVAQNAFRVGLLRLERAIKERMSLLSADQEISAASLVNARVVIAAVNEFFRSSQLSQILDQINPLAEVDHLRRLTVMGTGGIARDRASFSIRDVHHSQYGRIDPVRSPEGQNIGLVTYLALFARINEYGFLETPYRKVVKENGKLKVTNELVYLSADDEEEMYITEATVETDKNGVITQSRVPLRYRGSFFEGDANLINLIDITPQQIVGASASLIPFLAHDDANRALMGSHMQCQAVPLLRPQAPLIGTGMEKIVADNMARTVRAPFGAEVTYVDGDRVEIQGKDGTKVEFKVKKYVNSPAKTSYSQRPVVTVGQKLKEGDLILEGTSTENGELALGQNLTIAYMSFDGLGYEDAIVISDRLVKEDVLTSIHIEEYSTDVVETKLGPDEVTRDIPNVSEENLANLDETGIVRIGAEVGPNDILVGKVQPKGETELTAEERLLRAIFGEKAKEVRDTSLRMPHGERGTVIGIQILSRAEGDDLDPGTLMRIKVKVAQLRKVTAGDKLAGRHGNKGVISRIVPQYDMPRLLDGSIVDIIISPVSILSRMNLGQLLEAHLGFAADKLGYKVAVPVFENVKEDLIVEEMKKANLPVSGKSKLIDSRTGEYFNQEVVVGKAYFLKLIHMVEDKTHARSTGPYSLVTQQPLGGKAQMGGQRLGEMEVWALEAYGAAYILQEMLTIKSDDVVGRAKAFEAIVKGIEIPQALIPESFKVLGKELQSLVIDVQPLGAKVVEEKEAEEEAIEETVAAYKEALGVAQVGVSDEIGANSPMEVVDANVGTEDNTKVAEGLDIEEPTDEELSAEEGGTSV</sequence>
<keyword evidence="4 6" id="KW-0804">Transcription</keyword>
<dbReference type="Pfam" id="PF04563">
    <property type="entry name" value="RNA_pol_Rpb2_1"/>
    <property type="match status" value="1"/>
</dbReference>
<dbReference type="Gene3D" id="2.40.270.10">
    <property type="entry name" value="DNA-directed RNA polymerase, subunit 2, domain 6"/>
    <property type="match status" value="2"/>
</dbReference>
<organism evidence="16 17">
    <name type="scientific">Candidatus Daviesbacteria bacterium GW2011_GWA2_38_24</name>
    <dbReference type="NCBI Taxonomy" id="1618422"/>
    <lineage>
        <taxon>Bacteria</taxon>
        <taxon>Candidatus Daviesiibacteriota</taxon>
    </lineage>
</organism>
<dbReference type="InterPro" id="IPR019462">
    <property type="entry name" value="DNA-dir_RNA_pol_bsu_external_1"/>
</dbReference>
<dbReference type="Gene3D" id="2.30.150.10">
    <property type="entry name" value="DNA-directed RNA polymerase, beta subunit, external 1 domain"/>
    <property type="match status" value="1"/>
</dbReference>
<dbReference type="EMBL" id="LBUP01000001">
    <property type="protein sequence ID" value="KKQ67446.1"/>
    <property type="molecule type" value="Genomic_DNA"/>
</dbReference>
<dbReference type="HAMAP" id="MF_01321">
    <property type="entry name" value="RNApol_bact_RpoB"/>
    <property type="match status" value="1"/>
</dbReference>
<dbReference type="Gene3D" id="3.90.1800.10">
    <property type="entry name" value="RNA polymerase alpha subunit dimerisation domain"/>
    <property type="match status" value="1"/>
</dbReference>
<dbReference type="PANTHER" id="PTHR20856">
    <property type="entry name" value="DNA-DIRECTED RNA POLYMERASE I SUBUNIT 2"/>
    <property type="match status" value="1"/>
</dbReference>
<evidence type="ECO:0000259" key="15">
    <source>
        <dbReference type="Pfam" id="PF10385"/>
    </source>
</evidence>
<feature type="domain" description="RNA polymerase beta subunit protrusion" evidence="13">
    <location>
        <begin position="27"/>
        <end position="375"/>
    </location>
</feature>
<dbReference type="GO" id="GO:0003899">
    <property type="term" value="F:DNA-directed RNA polymerase activity"/>
    <property type="evidence" value="ECO:0007669"/>
    <property type="project" value="UniProtKB-UniRule"/>
</dbReference>
<evidence type="ECO:0000256" key="1">
    <source>
        <dbReference type="ARBA" id="ARBA00022478"/>
    </source>
</evidence>
<dbReference type="InterPro" id="IPR010243">
    <property type="entry name" value="RNA_pol_bsu_bac"/>
</dbReference>
<dbReference type="Pfam" id="PF04561">
    <property type="entry name" value="RNA_pol_Rpb2_2"/>
    <property type="match status" value="1"/>
</dbReference>
<feature type="domain" description="RNA polymerase Rpb2" evidence="11">
    <location>
        <begin position="987"/>
        <end position="1059"/>
    </location>
</feature>
<dbReference type="InterPro" id="IPR007120">
    <property type="entry name" value="DNA-dir_RNAP_su2_dom"/>
</dbReference>
<reference evidence="16 17" key="1">
    <citation type="journal article" date="2015" name="Nature">
        <title>rRNA introns, odd ribosomes, and small enigmatic genomes across a large radiation of phyla.</title>
        <authorList>
            <person name="Brown C.T."/>
            <person name="Hug L.A."/>
            <person name="Thomas B.C."/>
            <person name="Sharon I."/>
            <person name="Castelle C.J."/>
            <person name="Singh A."/>
            <person name="Wilkins M.J."/>
            <person name="Williams K.H."/>
            <person name="Banfield J.F."/>
        </authorList>
    </citation>
    <scope>NUCLEOTIDE SEQUENCE [LARGE SCALE GENOMIC DNA]</scope>
</reference>
<dbReference type="InterPro" id="IPR037034">
    <property type="entry name" value="RNA_pol_Rpb2_2_sf"/>
</dbReference>
<dbReference type="EC" id="2.7.7.6" evidence="6 8"/>
<evidence type="ECO:0000313" key="16">
    <source>
        <dbReference type="EMBL" id="KKQ67446.1"/>
    </source>
</evidence>
<evidence type="ECO:0000259" key="12">
    <source>
        <dbReference type="Pfam" id="PF04561"/>
    </source>
</evidence>
<dbReference type="InterPro" id="IPR007641">
    <property type="entry name" value="RNA_pol_Rpb2_7"/>
</dbReference>
<dbReference type="NCBIfam" id="NF001616">
    <property type="entry name" value="PRK00405.1"/>
    <property type="match status" value="1"/>
</dbReference>
<protein>
    <recommendedName>
        <fullName evidence="6 8">DNA-directed RNA polymerase subunit beta</fullName>
        <shortName evidence="6">RNAP subunit beta</shortName>
        <ecNumber evidence="6 8">2.7.7.6</ecNumber>
    </recommendedName>
    <alternativeName>
        <fullName evidence="6">RNA polymerase subunit beta</fullName>
    </alternativeName>
    <alternativeName>
        <fullName evidence="6">Transcriptase subunit beta</fullName>
    </alternativeName>
</protein>
<dbReference type="GO" id="GO:0032549">
    <property type="term" value="F:ribonucleoside binding"/>
    <property type="evidence" value="ECO:0007669"/>
    <property type="project" value="InterPro"/>
</dbReference>
<dbReference type="GO" id="GO:0000428">
    <property type="term" value="C:DNA-directed RNA polymerase complex"/>
    <property type="evidence" value="ECO:0007669"/>
    <property type="project" value="UniProtKB-KW"/>
</dbReference>
<dbReference type="PROSITE" id="PS01166">
    <property type="entry name" value="RNA_POL_BETA"/>
    <property type="match status" value="1"/>
</dbReference>
<evidence type="ECO:0000313" key="17">
    <source>
        <dbReference type="Proteomes" id="UP000034235"/>
    </source>
</evidence>
<name>A0A0G0MR83_9BACT</name>
<feature type="domain" description="RNA polymerase Rpb2" evidence="12">
    <location>
        <begin position="138"/>
        <end position="330"/>
    </location>
</feature>
<comment type="subunit">
    <text evidence="6 8">The RNAP catalytic core consists of 2 alpha, 1 beta, 1 beta' and 1 omega subunit. When a sigma factor is associated with the core the holoenzyme is formed, which can initiate transcription.</text>
</comment>
<evidence type="ECO:0000256" key="2">
    <source>
        <dbReference type="ARBA" id="ARBA00022679"/>
    </source>
</evidence>
<dbReference type="Pfam" id="PF00562">
    <property type="entry name" value="RNA_pol_Rpb2_6"/>
    <property type="match status" value="1"/>
</dbReference>
<dbReference type="Gene3D" id="2.40.50.150">
    <property type="match status" value="1"/>
</dbReference>
<dbReference type="Gene3D" id="2.40.50.100">
    <property type="match status" value="1"/>
</dbReference>
<comment type="caution">
    <text evidence="16">The sequence shown here is derived from an EMBL/GenBank/DDBJ whole genome shotgun (WGS) entry which is preliminary data.</text>
</comment>
<evidence type="ECO:0000256" key="3">
    <source>
        <dbReference type="ARBA" id="ARBA00022695"/>
    </source>
</evidence>
<dbReference type="InterPro" id="IPR014724">
    <property type="entry name" value="RNA_pol_RPB2_OB-fold"/>
</dbReference>
<dbReference type="Gene3D" id="3.90.1110.10">
    <property type="entry name" value="RNA polymerase Rpb2, domain 2"/>
    <property type="match status" value="1"/>
</dbReference>
<accession>A0A0G0MR83</accession>
<comment type="function">
    <text evidence="6 8">DNA-dependent RNA polymerase catalyzes the transcription of DNA into RNA using the four ribonucleoside triphosphates as substrates.</text>
</comment>
<feature type="region of interest" description="Disordered" evidence="9">
    <location>
        <begin position="1108"/>
        <end position="1142"/>
    </location>
</feature>
<dbReference type="GO" id="GO:0006351">
    <property type="term" value="P:DNA-templated transcription"/>
    <property type="evidence" value="ECO:0007669"/>
    <property type="project" value="UniProtKB-UniRule"/>
</dbReference>
<evidence type="ECO:0000259" key="11">
    <source>
        <dbReference type="Pfam" id="PF04560"/>
    </source>
</evidence>
<dbReference type="InterPro" id="IPR007645">
    <property type="entry name" value="RNA_pol_Rpb2_3"/>
</dbReference>
<evidence type="ECO:0000256" key="5">
    <source>
        <dbReference type="ARBA" id="ARBA00048552"/>
    </source>
</evidence>
<dbReference type="SUPFAM" id="SSF64484">
    <property type="entry name" value="beta and beta-prime subunits of DNA dependent RNA-polymerase"/>
    <property type="match status" value="1"/>
</dbReference>
<feature type="domain" description="DNA-directed RNA polymerase beta subunit external 1" evidence="15">
    <location>
        <begin position="469"/>
        <end position="537"/>
    </location>
</feature>
<evidence type="ECO:0000256" key="9">
    <source>
        <dbReference type="SAM" id="MobiDB-lite"/>
    </source>
</evidence>
<gene>
    <name evidence="6" type="primary">rpoB</name>
    <name evidence="16" type="ORF">US86_C0001G0373</name>
</gene>
<dbReference type="NCBIfam" id="TIGR02013">
    <property type="entry name" value="rpoB"/>
    <property type="match status" value="1"/>
</dbReference>
<dbReference type="Pfam" id="PF10385">
    <property type="entry name" value="RNA_pol_Rpb2_45"/>
    <property type="match status" value="1"/>
</dbReference>
<evidence type="ECO:0000256" key="6">
    <source>
        <dbReference type="HAMAP-Rule" id="MF_01321"/>
    </source>
</evidence>
<dbReference type="InterPro" id="IPR042107">
    <property type="entry name" value="DNA-dir_RNA_pol_bsu_ext_1_sf"/>
</dbReference>
<evidence type="ECO:0000256" key="7">
    <source>
        <dbReference type="RuleBase" id="RU000434"/>
    </source>
</evidence>
<dbReference type="InterPro" id="IPR015712">
    <property type="entry name" value="DNA-dir_RNA_pol_su2"/>
</dbReference>
<evidence type="ECO:0000259" key="10">
    <source>
        <dbReference type="Pfam" id="PF00562"/>
    </source>
</evidence>
<proteinExistence type="inferred from homology"/>
<comment type="catalytic activity">
    <reaction evidence="5 6 8">
        <text>RNA(n) + a ribonucleoside 5'-triphosphate = RNA(n+1) + diphosphate</text>
        <dbReference type="Rhea" id="RHEA:21248"/>
        <dbReference type="Rhea" id="RHEA-COMP:14527"/>
        <dbReference type="Rhea" id="RHEA-COMP:17342"/>
        <dbReference type="ChEBI" id="CHEBI:33019"/>
        <dbReference type="ChEBI" id="CHEBI:61557"/>
        <dbReference type="ChEBI" id="CHEBI:140395"/>
        <dbReference type="EC" id="2.7.7.6"/>
    </reaction>
</comment>
<keyword evidence="1 6" id="KW-0240">DNA-directed RNA polymerase</keyword>
<dbReference type="GO" id="GO:0003677">
    <property type="term" value="F:DNA binding"/>
    <property type="evidence" value="ECO:0007669"/>
    <property type="project" value="UniProtKB-UniRule"/>
</dbReference>
<dbReference type="Pfam" id="PF04565">
    <property type="entry name" value="RNA_pol_Rpb2_3"/>
    <property type="match status" value="1"/>
</dbReference>
<dbReference type="PATRIC" id="fig|1618422.5.peg.378"/>
<keyword evidence="3 6" id="KW-0548">Nucleotidyltransferase</keyword>